<dbReference type="PANTHER" id="PTHR13164">
    <property type="entry name" value="CALICYLIN BINDING PROTEIN"/>
    <property type="match status" value="1"/>
</dbReference>
<dbReference type="GeneID" id="107454727"/>
<dbReference type="PROSITE" id="PS51048">
    <property type="entry name" value="SGS"/>
    <property type="match status" value="1"/>
</dbReference>
<name>A0A2L2Y4W2_PARTP</name>
<organism evidence="4">
    <name type="scientific">Parasteatoda tepidariorum</name>
    <name type="common">Common house spider</name>
    <name type="synonym">Achaearanea tepidariorum</name>
    <dbReference type="NCBI Taxonomy" id="114398"/>
    <lineage>
        <taxon>Eukaryota</taxon>
        <taxon>Metazoa</taxon>
        <taxon>Ecdysozoa</taxon>
        <taxon>Arthropoda</taxon>
        <taxon>Chelicerata</taxon>
        <taxon>Arachnida</taxon>
        <taxon>Araneae</taxon>
        <taxon>Araneomorphae</taxon>
        <taxon>Entelegynae</taxon>
        <taxon>Araneoidea</taxon>
        <taxon>Theridiidae</taxon>
        <taxon>Parasteatoda</taxon>
    </lineage>
</organism>
<evidence type="ECO:0000313" key="4">
    <source>
        <dbReference type="EMBL" id="LAA03211.1"/>
    </source>
</evidence>
<accession>A0A2L2Y4W2</accession>
<dbReference type="GO" id="GO:0015631">
    <property type="term" value="F:tubulin binding"/>
    <property type="evidence" value="ECO:0007669"/>
    <property type="project" value="InterPro"/>
</dbReference>
<dbReference type="InterPro" id="IPR037893">
    <property type="entry name" value="CS_CacyBP"/>
</dbReference>
<dbReference type="SUPFAM" id="SSF49764">
    <property type="entry name" value="HSP20-like chaperones"/>
    <property type="match status" value="1"/>
</dbReference>
<dbReference type="Pfam" id="PF04969">
    <property type="entry name" value="CS"/>
    <property type="match status" value="1"/>
</dbReference>
<dbReference type="GO" id="GO:0007507">
    <property type="term" value="P:heart development"/>
    <property type="evidence" value="ECO:0007669"/>
    <property type="project" value="TreeGrafter"/>
</dbReference>
<dbReference type="InterPro" id="IPR008978">
    <property type="entry name" value="HSP20-like_chaperone"/>
</dbReference>
<dbReference type="EMBL" id="IAAA01003168">
    <property type="protein sequence ID" value="LAA03211.1"/>
    <property type="molecule type" value="mRNA"/>
</dbReference>
<sequence length="220" mass="24908">MSSAETLIKDAEELVRLAELTESPNVKRILTTEAEKLKQVALNEAKSSAQKITRKAVRSDVYSAKIQNYGWDQSDKFLKIYVSISGVHNYPAENVTCDFDTKSFELQILIPEKKTNNVLSIKNLLHEIVPADSYFKVKTDMVVVFLKKSSSQHWSYITETEKKAKEPKGPKPSAKDDQDPSGGLMTLMKQMYEDGDDDMKRTIAKAWTEARDKKSPDEVL</sequence>
<evidence type="ECO:0000259" key="2">
    <source>
        <dbReference type="PROSITE" id="PS51048"/>
    </source>
</evidence>
<dbReference type="GO" id="GO:0031625">
    <property type="term" value="F:ubiquitin protein ligase binding"/>
    <property type="evidence" value="ECO:0007669"/>
    <property type="project" value="InterPro"/>
</dbReference>
<reference evidence="4" key="1">
    <citation type="journal article" date="2016" name="Mol. Ecol. Resour.">
        <title>Evaluation of the impact of RNA preservation methods of spiders for de novo transcriptome assembly.</title>
        <authorList>
            <person name="Kono N."/>
            <person name="Nakamura H."/>
            <person name="Ito Y."/>
            <person name="Tomita M."/>
            <person name="Arakawa K."/>
        </authorList>
    </citation>
    <scope>NUCLEOTIDE SEQUENCE</scope>
    <source>
        <tissue evidence="4">Whole body</tissue>
    </source>
</reference>
<dbReference type="InterPro" id="IPR052289">
    <property type="entry name" value="Calcyclin-binding_UBL-bridge"/>
</dbReference>
<dbReference type="Gene3D" id="2.60.40.790">
    <property type="match status" value="1"/>
</dbReference>
<evidence type="ECO:0000259" key="3">
    <source>
        <dbReference type="PROSITE" id="PS51203"/>
    </source>
</evidence>
<protein>
    <submittedName>
        <fullName evidence="4">Calcyclin-binding protein</fullName>
    </submittedName>
</protein>
<dbReference type="OMA" id="KNTRWDY"/>
<feature type="region of interest" description="Disordered" evidence="1">
    <location>
        <begin position="159"/>
        <end position="191"/>
    </location>
</feature>
<dbReference type="FunFam" id="2.60.40.790:FF:000040">
    <property type="entry name" value="Calcyclin binding protein"/>
    <property type="match status" value="1"/>
</dbReference>
<feature type="compositionally biased region" description="Basic and acidic residues" evidence="1">
    <location>
        <begin position="159"/>
        <end position="178"/>
    </location>
</feature>
<dbReference type="GO" id="GO:0005634">
    <property type="term" value="C:nucleus"/>
    <property type="evidence" value="ECO:0007669"/>
    <property type="project" value="TreeGrafter"/>
</dbReference>
<feature type="domain" description="CS" evidence="3">
    <location>
        <begin position="64"/>
        <end position="158"/>
    </location>
</feature>
<dbReference type="OrthoDB" id="164025at2759"/>
<dbReference type="GO" id="GO:0044548">
    <property type="term" value="F:S100 protein binding"/>
    <property type="evidence" value="ECO:0007669"/>
    <property type="project" value="InterPro"/>
</dbReference>
<dbReference type="InterPro" id="IPR007699">
    <property type="entry name" value="SGS_dom"/>
</dbReference>
<dbReference type="AlphaFoldDB" id="A0A2L2Y4W2"/>
<dbReference type="PROSITE" id="PS51203">
    <property type="entry name" value="CS"/>
    <property type="match status" value="1"/>
</dbReference>
<evidence type="ECO:0000256" key="1">
    <source>
        <dbReference type="SAM" id="MobiDB-lite"/>
    </source>
</evidence>
<dbReference type="InterPro" id="IPR007052">
    <property type="entry name" value="CS_dom"/>
</dbReference>
<feature type="domain" description="SGS" evidence="2">
    <location>
        <begin position="143"/>
        <end position="220"/>
    </location>
</feature>
<dbReference type="CDD" id="cd06468">
    <property type="entry name" value="p23_CacyBP"/>
    <property type="match status" value="1"/>
</dbReference>
<dbReference type="PANTHER" id="PTHR13164:SF3">
    <property type="entry name" value="CALCYCLIN-BINDING PROTEIN"/>
    <property type="match status" value="1"/>
</dbReference>
<dbReference type="RefSeq" id="XP_015927488.1">
    <property type="nucleotide sequence ID" value="XM_016072002.3"/>
</dbReference>
<dbReference type="KEGG" id="ptep:107454727"/>
<proteinExistence type="evidence at transcript level"/>